<sequence length="66" mass="7475">MDKIEAIKDNNLLIAANTYIFTIITIPQIARLHWLSPIISTFSGHGVTIFKKMLKKIKPAINKLNI</sequence>
<evidence type="ECO:0000256" key="1">
    <source>
        <dbReference type="SAM" id="Phobius"/>
    </source>
</evidence>
<proteinExistence type="predicted"/>
<keyword evidence="3" id="KW-1185">Reference proteome</keyword>
<accession>A0A1V9F7Y4</accession>
<dbReference type="AlphaFoldDB" id="A0A1V9F7Y4"/>
<keyword evidence="1" id="KW-0812">Transmembrane</keyword>
<dbReference type="Proteomes" id="UP000192276">
    <property type="component" value="Unassembled WGS sequence"/>
</dbReference>
<comment type="caution">
    <text evidence="2">The sequence shown here is derived from an EMBL/GenBank/DDBJ whole genome shotgun (WGS) entry which is preliminary data.</text>
</comment>
<organism evidence="2 3">
    <name type="scientific">Niastella populi</name>
    <dbReference type="NCBI Taxonomy" id="550983"/>
    <lineage>
        <taxon>Bacteria</taxon>
        <taxon>Pseudomonadati</taxon>
        <taxon>Bacteroidota</taxon>
        <taxon>Chitinophagia</taxon>
        <taxon>Chitinophagales</taxon>
        <taxon>Chitinophagaceae</taxon>
        <taxon>Niastella</taxon>
    </lineage>
</organism>
<feature type="transmembrane region" description="Helical" evidence="1">
    <location>
        <begin position="12"/>
        <end position="29"/>
    </location>
</feature>
<name>A0A1V9F7Y4_9BACT</name>
<keyword evidence="1" id="KW-0472">Membrane</keyword>
<dbReference type="STRING" id="550983.A4R26_27725"/>
<evidence type="ECO:0000313" key="2">
    <source>
        <dbReference type="EMBL" id="OQP54468.1"/>
    </source>
</evidence>
<reference evidence="3" key="1">
    <citation type="submission" date="2016-04" db="EMBL/GenBank/DDBJ databases">
        <authorList>
            <person name="Chen L."/>
            <person name="Zhuang W."/>
            <person name="Wang G."/>
        </authorList>
    </citation>
    <scope>NUCLEOTIDE SEQUENCE [LARGE SCALE GENOMIC DNA]</scope>
    <source>
        <strain evidence="3">208</strain>
    </source>
</reference>
<evidence type="ECO:0000313" key="3">
    <source>
        <dbReference type="Proteomes" id="UP000192276"/>
    </source>
</evidence>
<dbReference type="EMBL" id="LWBP01000207">
    <property type="protein sequence ID" value="OQP54468.1"/>
    <property type="molecule type" value="Genomic_DNA"/>
</dbReference>
<gene>
    <name evidence="2" type="ORF">A4R26_27725</name>
</gene>
<protein>
    <submittedName>
        <fullName evidence="2">Uncharacterized protein</fullName>
    </submittedName>
</protein>
<keyword evidence="1" id="KW-1133">Transmembrane helix</keyword>